<dbReference type="KEGG" id="naj:B1756_06875"/>
<dbReference type="Pfam" id="PF04893">
    <property type="entry name" value="Yip1"/>
    <property type="match status" value="1"/>
</dbReference>
<name>A0A2Z2HVE0_9EURY</name>
<keyword evidence="4 5" id="KW-0472">Membrane</keyword>
<keyword evidence="3 5" id="KW-1133">Transmembrane helix</keyword>
<evidence type="ECO:0000259" key="6">
    <source>
        <dbReference type="Pfam" id="PF04893"/>
    </source>
</evidence>
<evidence type="ECO:0000256" key="4">
    <source>
        <dbReference type="ARBA" id="ARBA00023136"/>
    </source>
</evidence>
<comment type="subcellular location">
    <subcellularLocation>
        <location evidence="1">Membrane</location>
        <topology evidence="1">Multi-pass membrane protein</topology>
    </subcellularLocation>
</comment>
<feature type="transmembrane region" description="Helical" evidence="5">
    <location>
        <begin position="116"/>
        <end position="137"/>
    </location>
</feature>
<dbReference type="RefSeq" id="WP_086887873.1">
    <property type="nucleotide sequence ID" value="NZ_CP019893.1"/>
</dbReference>
<dbReference type="AlphaFoldDB" id="A0A2Z2HVE0"/>
<keyword evidence="2 5" id="KW-0812">Transmembrane</keyword>
<dbReference type="GO" id="GO:0016020">
    <property type="term" value="C:membrane"/>
    <property type="evidence" value="ECO:0007669"/>
    <property type="project" value="UniProtKB-SubCell"/>
</dbReference>
<dbReference type="EMBL" id="CP019893">
    <property type="protein sequence ID" value="ARS89497.1"/>
    <property type="molecule type" value="Genomic_DNA"/>
</dbReference>
<evidence type="ECO:0000256" key="3">
    <source>
        <dbReference type="ARBA" id="ARBA00022989"/>
    </source>
</evidence>
<dbReference type="OrthoDB" id="176401at2157"/>
<accession>A0A2Z2HVE0</accession>
<sequence length="218" mass="23387">MEFAKQWKGVNGYMIRDPDLFFDQYRERHGVGYPLAFMLVSFVVVVLPVMAIGTILNITSPMGALSVVVLSLGLALLFWLTTVIESLLAHAIASLFGTDRVVLTLEAYAFPTLIRYGLWWVPLVNIALGLYGLYLQIKGLAAFHSLSTGQAAIAAVVATLVAGFVVPTGGVLLVAVLAAFVLDLGETTTEPGPGPGQDPESFTFAVTHVLEYAPQVFV</sequence>
<keyword evidence="8" id="KW-1185">Reference proteome</keyword>
<feature type="transmembrane region" description="Helical" evidence="5">
    <location>
        <begin position="149"/>
        <end position="182"/>
    </location>
</feature>
<dbReference type="Proteomes" id="UP000250088">
    <property type="component" value="Chromosome"/>
</dbReference>
<evidence type="ECO:0000313" key="8">
    <source>
        <dbReference type="Proteomes" id="UP000250088"/>
    </source>
</evidence>
<evidence type="ECO:0000256" key="1">
    <source>
        <dbReference type="ARBA" id="ARBA00004141"/>
    </source>
</evidence>
<dbReference type="GeneID" id="32893788"/>
<gene>
    <name evidence="7" type="ORF">B1756_06875</name>
</gene>
<protein>
    <recommendedName>
        <fullName evidence="6">Yip1 domain-containing protein</fullName>
    </recommendedName>
</protein>
<feature type="domain" description="Yip1" evidence="6">
    <location>
        <begin position="14"/>
        <end position="166"/>
    </location>
</feature>
<evidence type="ECO:0000256" key="2">
    <source>
        <dbReference type="ARBA" id="ARBA00022692"/>
    </source>
</evidence>
<evidence type="ECO:0000313" key="7">
    <source>
        <dbReference type="EMBL" id="ARS89497.1"/>
    </source>
</evidence>
<evidence type="ECO:0000256" key="5">
    <source>
        <dbReference type="SAM" id="Phobius"/>
    </source>
</evidence>
<reference evidence="8" key="1">
    <citation type="submission" date="2017-02" db="EMBL/GenBank/DDBJ databases">
        <title>Natronthermophilus aegyptiacus gen. nov.,sp. nov., an aerobic, extremely halophilic alkalithermophilic archaeon isolated from the athalassohaline Wadi An Natrun, Egypt.</title>
        <authorList>
            <person name="Zhao B."/>
        </authorList>
    </citation>
    <scope>NUCLEOTIDE SEQUENCE [LARGE SCALE GENOMIC DNA]</scope>
    <source>
        <strain evidence="8">JW/NM-HA 15</strain>
    </source>
</reference>
<proteinExistence type="predicted"/>
<feature type="transmembrane region" description="Helical" evidence="5">
    <location>
        <begin position="35"/>
        <end position="56"/>
    </location>
</feature>
<dbReference type="InterPro" id="IPR006977">
    <property type="entry name" value="Yip1_dom"/>
</dbReference>
<organism evidence="7 8">
    <name type="scientific">Natrarchaeobaculum aegyptiacum</name>
    <dbReference type="NCBI Taxonomy" id="745377"/>
    <lineage>
        <taxon>Archaea</taxon>
        <taxon>Methanobacteriati</taxon>
        <taxon>Methanobacteriota</taxon>
        <taxon>Stenosarchaea group</taxon>
        <taxon>Halobacteria</taxon>
        <taxon>Halobacteriales</taxon>
        <taxon>Natrialbaceae</taxon>
        <taxon>Natrarchaeobaculum</taxon>
    </lineage>
</organism>